<keyword evidence="6" id="KW-0732">Signal</keyword>
<dbReference type="InterPro" id="IPR008427">
    <property type="entry name" value="Extracellular_membr_CFEM_dom"/>
</dbReference>
<evidence type="ECO:0000256" key="3">
    <source>
        <dbReference type="ARBA" id="ARBA00010031"/>
    </source>
</evidence>
<dbReference type="GO" id="GO:0005576">
    <property type="term" value="C:extracellular region"/>
    <property type="evidence" value="ECO:0007669"/>
    <property type="project" value="UniProtKB-SubCell"/>
</dbReference>
<evidence type="ECO:0000256" key="4">
    <source>
        <dbReference type="ARBA" id="ARBA00022525"/>
    </source>
</evidence>
<evidence type="ECO:0000256" key="10">
    <source>
        <dbReference type="SAM" id="MobiDB-lite"/>
    </source>
</evidence>
<evidence type="ECO:0000256" key="2">
    <source>
        <dbReference type="ARBA" id="ARBA00004613"/>
    </source>
</evidence>
<feature type="compositionally biased region" description="Gly residues" evidence="10">
    <location>
        <begin position="189"/>
        <end position="246"/>
    </location>
</feature>
<evidence type="ECO:0000256" key="5">
    <source>
        <dbReference type="ARBA" id="ARBA00022622"/>
    </source>
</evidence>
<dbReference type="Pfam" id="PF05730">
    <property type="entry name" value="CFEM"/>
    <property type="match status" value="1"/>
</dbReference>
<gene>
    <name evidence="12" type="ORF">Triagg1_1388</name>
</gene>
<keyword evidence="5" id="KW-0325">Glycoprotein</keyword>
<evidence type="ECO:0000256" key="1">
    <source>
        <dbReference type="ARBA" id="ARBA00004589"/>
    </source>
</evidence>
<comment type="caution">
    <text evidence="12">The sequence shown here is derived from an EMBL/GenBank/DDBJ whole genome shotgun (WGS) entry which is preliminary data.</text>
</comment>
<organism evidence="12 13">
    <name type="scientific">Trichoderma aggressivum f. europaeum</name>
    <dbReference type="NCBI Taxonomy" id="173218"/>
    <lineage>
        <taxon>Eukaryota</taxon>
        <taxon>Fungi</taxon>
        <taxon>Dikarya</taxon>
        <taxon>Ascomycota</taxon>
        <taxon>Pezizomycotina</taxon>
        <taxon>Sordariomycetes</taxon>
        <taxon>Hypocreomycetidae</taxon>
        <taxon>Hypocreales</taxon>
        <taxon>Hypocreaceae</taxon>
        <taxon>Trichoderma</taxon>
    </lineage>
</organism>
<accession>A0AAE1IIP8</accession>
<feature type="binding site" description="axial binding residue" evidence="9">
    <location>
        <position position="135"/>
    </location>
    <ligand>
        <name>heme</name>
        <dbReference type="ChEBI" id="CHEBI:30413"/>
    </ligand>
    <ligandPart>
        <name>Fe</name>
        <dbReference type="ChEBI" id="CHEBI:18248"/>
    </ligandPart>
</feature>
<evidence type="ECO:0000313" key="12">
    <source>
        <dbReference type="EMBL" id="KAK4083726.1"/>
    </source>
</evidence>
<reference evidence="12" key="1">
    <citation type="submission" date="2023-11" db="EMBL/GenBank/DDBJ databases">
        <title>The genome sequences of three competitors of mushroom-forming fungi.</title>
        <authorList>
            <person name="Beijen E."/>
            <person name="Ohm R.A."/>
        </authorList>
    </citation>
    <scope>NUCLEOTIDE SEQUENCE</scope>
    <source>
        <strain evidence="12">CBS 100526</strain>
    </source>
</reference>
<comment type="subcellular location">
    <subcellularLocation>
        <location evidence="1">Membrane</location>
        <topology evidence="1">Lipid-anchor</topology>
        <topology evidence="1">GPI-anchor</topology>
    </subcellularLocation>
    <subcellularLocation>
        <location evidence="2">Secreted</location>
    </subcellularLocation>
</comment>
<keyword evidence="9" id="KW-0349">Heme</keyword>
<feature type="region of interest" description="Disordered" evidence="10">
    <location>
        <begin position="189"/>
        <end position="258"/>
    </location>
</feature>
<protein>
    <recommendedName>
        <fullName evidence="11">CFEM domain-containing protein</fullName>
    </recommendedName>
</protein>
<proteinExistence type="inferred from homology"/>
<evidence type="ECO:0000313" key="13">
    <source>
        <dbReference type="Proteomes" id="UP001273209"/>
    </source>
</evidence>
<dbReference type="GO" id="GO:0098552">
    <property type="term" value="C:side of membrane"/>
    <property type="evidence" value="ECO:0007669"/>
    <property type="project" value="UniProtKB-KW"/>
</dbReference>
<evidence type="ECO:0000256" key="7">
    <source>
        <dbReference type="ARBA" id="ARBA00023157"/>
    </source>
</evidence>
<keyword evidence="4" id="KW-0964">Secreted</keyword>
<name>A0AAE1IIP8_9HYPO</name>
<dbReference type="GeneID" id="87915357"/>
<feature type="disulfide bond" evidence="9">
    <location>
        <begin position="131"/>
        <end position="138"/>
    </location>
</feature>
<dbReference type="PROSITE" id="PS52012">
    <property type="entry name" value="CFEM"/>
    <property type="match status" value="1"/>
</dbReference>
<evidence type="ECO:0000256" key="9">
    <source>
        <dbReference type="PROSITE-ProRule" id="PRU01356"/>
    </source>
</evidence>
<evidence type="ECO:0000256" key="8">
    <source>
        <dbReference type="ARBA" id="ARBA00023288"/>
    </source>
</evidence>
<dbReference type="AlphaFoldDB" id="A0AAE1IIP8"/>
<keyword evidence="9" id="KW-0408">Iron</keyword>
<keyword evidence="13" id="KW-1185">Reference proteome</keyword>
<comment type="similarity">
    <text evidence="3">Belongs to the RBT5 family.</text>
</comment>
<dbReference type="EMBL" id="JAWRVG010000003">
    <property type="protein sequence ID" value="KAK4083726.1"/>
    <property type="molecule type" value="Genomic_DNA"/>
</dbReference>
<keyword evidence="9" id="KW-0479">Metal-binding</keyword>
<feature type="region of interest" description="Disordered" evidence="10">
    <location>
        <begin position="56"/>
        <end position="96"/>
    </location>
</feature>
<feature type="domain" description="CFEM" evidence="11">
    <location>
        <begin position="91"/>
        <end position="203"/>
    </location>
</feature>
<keyword evidence="8" id="KW-0449">Lipoprotein</keyword>
<evidence type="ECO:0000256" key="6">
    <source>
        <dbReference type="ARBA" id="ARBA00022729"/>
    </source>
</evidence>
<keyword evidence="5" id="KW-0336">GPI-anchor</keyword>
<keyword evidence="7 9" id="KW-1015">Disulfide bond</keyword>
<comment type="caution">
    <text evidence="9">Lacks conserved residue(s) required for the propagation of feature annotation.</text>
</comment>
<dbReference type="GO" id="GO:0046872">
    <property type="term" value="F:metal ion binding"/>
    <property type="evidence" value="ECO:0007669"/>
    <property type="project" value="UniProtKB-UniRule"/>
</dbReference>
<feature type="compositionally biased region" description="Gly residues" evidence="10">
    <location>
        <begin position="62"/>
        <end position="95"/>
    </location>
</feature>
<sequence length="281" mass="26063">MLDSSTWRRQSSIRPGPRHKWYFLRFQRIQTCLRSSSLFSVCACASASPTLIAPGTCQSSGPPGGGSSGGSGPSNSGGNGGSGSPTTTPGGGGGASPTCNTEAPDCGAVATSAVPSCAQACFTSAAPKISCGVDDYACQCQPAAQASLSQILVPCVATACPAASLEAVITGASSVCACATGSSGSSNCGGSGGPGGSGGSGSPTGGNGGGEGGSGGSEPTGGSGGSGGSGGEGGSGGNGGGNGGGSQPTSPPTIPPSAGSRLEMSLVAGVFALTWAIAVVL</sequence>
<evidence type="ECO:0000259" key="11">
    <source>
        <dbReference type="PROSITE" id="PS52012"/>
    </source>
</evidence>
<dbReference type="RefSeq" id="XP_062759727.1">
    <property type="nucleotide sequence ID" value="XM_062895452.1"/>
</dbReference>
<keyword evidence="5" id="KW-0472">Membrane</keyword>
<dbReference type="Proteomes" id="UP001273209">
    <property type="component" value="Unassembled WGS sequence"/>
</dbReference>